<reference evidence="1 2" key="1">
    <citation type="journal article" date="2014" name="Int. J. Syst. Evol. Microbiol.">
        <title>Complete genome sequence of Corynebacterium casei LMG S-19264T (=DSM 44701T), isolated from a smear-ripened cheese.</title>
        <authorList>
            <consortium name="US DOE Joint Genome Institute (JGI-PGF)"/>
            <person name="Walter F."/>
            <person name="Albersmeier A."/>
            <person name="Kalinowski J."/>
            <person name="Ruckert C."/>
        </authorList>
    </citation>
    <scope>NUCLEOTIDE SEQUENCE [LARGE SCALE GENOMIC DNA]</scope>
    <source>
        <strain evidence="1 2">CCM 8669</strain>
    </source>
</reference>
<keyword evidence="2" id="KW-1185">Reference proteome</keyword>
<dbReference type="RefSeq" id="WP_188358684.1">
    <property type="nucleotide sequence ID" value="NZ_BMDC01000001.1"/>
</dbReference>
<evidence type="ECO:0000313" key="2">
    <source>
        <dbReference type="Proteomes" id="UP000600171"/>
    </source>
</evidence>
<organism evidence="1 2">
    <name type="scientific">Rothia aerolata</name>
    <dbReference type="NCBI Taxonomy" id="1812262"/>
    <lineage>
        <taxon>Bacteria</taxon>
        <taxon>Bacillati</taxon>
        <taxon>Actinomycetota</taxon>
        <taxon>Actinomycetes</taxon>
        <taxon>Micrococcales</taxon>
        <taxon>Micrococcaceae</taxon>
        <taxon>Rothia</taxon>
    </lineage>
</organism>
<dbReference type="EMBL" id="BMDC01000001">
    <property type="protein sequence ID" value="GGH58287.1"/>
    <property type="molecule type" value="Genomic_DNA"/>
</dbReference>
<name>A0A917ILT5_9MICC</name>
<comment type="caution">
    <text evidence="1">The sequence shown here is derived from an EMBL/GenBank/DDBJ whole genome shotgun (WGS) entry which is preliminary data.</text>
</comment>
<dbReference type="InterPro" id="IPR036249">
    <property type="entry name" value="Thioredoxin-like_sf"/>
</dbReference>
<dbReference type="Proteomes" id="UP000600171">
    <property type="component" value="Unassembled WGS sequence"/>
</dbReference>
<gene>
    <name evidence="1" type="ORF">GCM10007359_04310</name>
</gene>
<dbReference type="AlphaFoldDB" id="A0A917ILT5"/>
<evidence type="ECO:0000313" key="1">
    <source>
        <dbReference type="EMBL" id="GGH58287.1"/>
    </source>
</evidence>
<accession>A0A917ILT5</accession>
<proteinExistence type="predicted"/>
<protein>
    <submittedName>
        <fullName evidence="1">DSBA oxidoreductase</fullName>
    </submittedName>
</protein>
<dbReference type="InterPro" id="IPR053977">
    <property type="entry name" value="Rv2466c-like"/>
</dbReference>
<dbReference type="SUPFAM" id="SSF52833">
    <property type="entry name" value="Thioredoxin-like"/>
    <property type="match status" value="1"/>
</dbReference>
<dbReference type="Gene3D" id="3.40.30.10">
    <property type="entry name" value="Glutaredoxin"/>
    <property type="match status" value="1"/>
</dbReference>
<dbReference type="Pfam" id="PF22234">
    <property type="entry name" value="Rv2466c-like"/>
    <property type="match status" value="1"/>
</dbReference>
<sequence length="205" mass="22965">MAEKTKVEFWFDPTCPWTWVTAKWMKEVEKVRDIEIKWNPFSLYFLNEGRDLPEGYRKHIDQTIGVPRVVLAVRELAGQDKVEEFYFVLGKEIHDQGNNGNAFHDALVAALEKVGLPADYVEFEELEDYDDALKASTQAGLDKVGDEVGVPIVSLNDTAFFGPVITPAPKGEEAGKVFDGAVALASYPGFYELKRSRTGVKPDFS</sequence>